<sequence length="113" mass="13004">MYLVAVGGGQPKRMWHLLPFYFYTRRALRQARRAKGCVKAGLIAADGCYLSVSVWESPGDMKRYAASGAHAQALRASRWLVAWFRFHHFQSEEPPRMSQALAYWREKEAARDV</sequence>
<dbReference type="RefSeq" id="WP_138661493.1">
    <property type="nucleotide sequence ID" value="NZ_VANS01000001.1"/>
</dbReference>
<dbReference type="SUPFAM" id="SSF54909">
    <property type="entry name" value="Dimeric alpha+beta barrel"/>
    <property type="match status" value="1"/>
</dbReference>
<accession>A0A5S3PLM4</accession>
<gene>
    <name evidence="1" type="ORF">FDT80_07160</name>
</gene>
<reference evidence="1 2" key="1">
    <citation type="submission" date="2019-05" db="EMBL/GenBank/DDBJ databases">
        <title>Sulfitobacter sabulilitoris sp. nov., isolated from a marine sand.</title>
        <authorList>
            <person name="Yoon J.-H."/>
        </authorList>
    </citation>
    <scope>NUCLEOTIDE SEQUENCE [LARGE SCALE GENOMIC DNA]</scope>
    <source>
        <strain evidence="1 2">HSMS-29</strain>
    </source>
</reference>
<evidence type="ECO:0008006" key="3">
    <source>
        <dbReference type="Google" id="ProtNLM"/>
    </source>
</evidence>
<proteinExistence type="predicted"/>
<dbReference type="EMBL" id="VANS01000001">
    <property type="protein sequence ID" value="TMM55324.1"/>
    <property type="molecule type" value="Genomic_DNA"/>
</dbReference>
<dbReference type="OrthoDB" id="1550774at2"/>
<name>A0A5S3PLM4_9RHOB</name>
<evidence type="ECO:0000313" key="2">
    <source>
        <dbReference type="Proteomes" id="UP000309550"/>
    </source>
</evidence>
<dbReference type="Proteomes" id="UP000309550">
    <property type="component" value="Unassembled WGS sequence"/>
</dbReference>
<keyword evidence="2" id="KW-1185">Reference proteome</keyword>
<dbReference type="InterPro" id="IPR011008">
    <property type="entry name" value="Dimeric_a/b-barrel"/>
</dbReference>
<comment type="caution">
    <text evidence="1">The sequence shown here is derived from an EMBL/GenBank/DDBJ whole genome shotgun (WGS) entry which is preliminary data.</text>
</comment>
<protein>
    <recommendedName>
        <fullName evidence="3">DUF3291 domain-containing protein</fullName>
    </recommendedName>
</protein>
<evidence type="ECO:0000313" key="1">
    <source>
        <dbReference type="EMBL" id="TMM55324.1"/>
    </source>
</evidence>
<dbReference type="AlphaFoldDB" id="A0A5S3PLM4"/>
<organism evidence="1 2">
    <name type="scientific">Sulfitobacter sabulilitoris</name>
    <dbReference type="NCBI Taxonomy" id="2562655"/>
    <lineage>
        <taxon>Bacteria</taxon>
        <taxon>Pseudomonadati</taxon>
        <taxon>Pseudomonadota</taxon>
        <taxon>Alphaproteobacteria</taxon>
        <taxon>Rhodobacterales</taxon>
        <taxon>Roseobacteraceae</taxon>
        <taxon>Sulfitobacter</taxon>
    </lineage>
</organism>